<reference evidence="6 7" key="1">
    <citation type="submission" date="2021-12" db="EMBL/GenBank/DDBJ databases">
        <title>Discovery of the Pendulisporaceae a myxobacterial family with distinct sporulation behavior and unique specialized metabolism.</title>
        <authorList>
            <person name="Garcia R."/>
            <person name="Popoff A."/>
            <person name="Bader C.D."/>
            <person name="Loehr J."/>
            <person name="Walesch S."/>
            <person name="Walt C."/>
            <person name="Boldt J."/>
            <person name="Bunk B."/>
            <person name="Haeckl F.J.F.P.J."/>
            <person name="Gunesch A.P."/>
            <person name="Birkelbach J."/>
            <person name="Nuebel U."/>
            <person name="Pietschmann T."/>
            <person name="Bach T."/>
            <person name="Mueller R."/>
        </authorList>
    </citation>
    <scope>NUCLEOTIDE SEQUENCE [LARGE SCALE GENOMIC DNA]</scope>
    <source>
        <strain evidence="6 7">MSr11954</strain>
    </source>
</reference>
<evidence type="ECO:0000256" key="3">
    <source>
        <dbReference type="ARBA" id="ARBA00023052"/>
    </source>
</evidence>
<accession>A0ABZ2M7W4</accession>
<dbReference type="Gene3D" id="3.40.50.970">
    <property type="match status" value="1"/>
</dbReference>
<organism evidence="6 7">
    <name type="scientific">Pendulispora albinea</name>
    <dbReference type="NCBI Taxonomy" id="2741071"/>
    <lineage>
        <taxon>Bacteria</taxon>
        <taxon>Pseudomonadati</taxon>
        <taxon>Myxococcota</taxon>
        <taxon>Myxococcia</taxon>
        <taxon>Myxococcales</taxon>
        <taxon>Sorangiineae</taxon>
        <taxon>Pendulisporaceae</taxon>
        <taxon>Pendulispora</taxon>
    </lineage>
</organism>
<gene>
    <name evidence="6" type="ORF">LZC94_15325</name>
</gene>
<evidence type="ECO:0000259" key="5">
    <source>
        <dbReference type="Pfam" id="PF00456"/>
    </source>
</evidence>
<evidence type="ECO:0000313" key="6">
    <source>
        <dbReference type="EMBL" id="WXB18599.1"/>
    </source>
</evidence>
<comment type="cofactor">
    <cofactor evidence="1">
        <name>thiamine diphosphate</name>
        <dbReference type="ChEBI" id="CHEBI:58937"/>
    </cofactor>
</comment>
<evidence type="ECO:0000256" key="2">
    <source>
        <dbReference type="ARBA" id="ARBA00007131"/>
    </source>
</evidence>
<dbReference type="RefSeq" id="WP_394828232.1">
    <property type="nucleotide sequence ID" value="NZ_CP089984.1"/>
</dbReference>
<dbReference type="InterPro" id="IPR029061">
    <property type="entry name" value="THDP-binding"/>
</dbReference>
<keyword evidence="7" id="KW-1185">Reference proteome</keyword>
<evidence type="ECO:0000256" key="1">
    <source>
        <dbReference type="ARBA" id="ARBA00001964"/>
    </source>
</evidence>
<feature type="compositionally biased region" description="Polar residues" evidence="4">
    <location>
        <begin position="1"/>
        <end position="10"/>
    </location>
</feature>
<comment type="similarity">
    <text evidence="2">Belongs to the transketolase family.</text>
</comment>
<name>A0ABZ2M7W4_9BACT</name>
<dbReference type="CDD" id="cd02012">
    <property type="entry name" value="TPP_TK"/>
    <property type="match status" value="1"/>
</dbReference>
<dbReference type="EMBL" id="CP089984">
    <property type="protein sequence ID" value="WXB18599.1"/>
    <property type="molecule type" value="Genomic_DNA"/>
</dbReference>
<keyword evidence="3" id="KW-0786">Thiamine pyrophosphate</keyword>
<evidence type="ECO:0000313" key="7">
    <source>
        <dbReference type="Proteomes" id="UP001370348"/>
    </source>
</evidence>
<protein>
    <submittedName>
        <fullName evidence="6">Transketolase</fullName>
    </submittedName>
</protein>
<proteinExistence type="inferred from homology"/>
<dbReference type="PANTHER" id="PTHR47514:SF1">
    <property type="entry name" value="TRANSKETOLASE N-TERMINAL SECTION-RELATED"/>
    <property type="match status" value="1"/>
</dbReference>
<dbReference type="Proteomes" id="UP001370348">
    <property type="component" value="Chromosome"/>
</dbReference>
<dbReference type="PANTHER" id="PTHR47514">
    <property type="entry name" value="TRANSKETOLASE N-TERMINAL SECTION-RELATED"/>
    <property type="match status" value="1"/>
</dbReference>
<dbReference type="InterPro" id="IPR005474">
    <property type="entry name" value="Transketolase_N"/>
</dbReference>
<dbReference type="SUPFAM" id="SSF52518">
    <property type="entry name" value="Thiamin diphosphate-binding fold (THDP-binding)"/>
    <property type="match status" value="1"/>
</dbReference>
<feature type="region of interest" description="Disordered" evidence="4">
    <location>
        <begin position="1"/>
        <end position="28"/>
    </location>
</feature>
<feature type="compositionally biased region" description="Basic and acidic residues" evidence="4">
    <location>
        <begin position="12"/>
        <end position="28"/>
    </location>
</feature>
<dbReference type="Pfam" id="PF00456">
    <property type="entry name" value="Transketolase_N"/>
    <property type="match status" value="1"/>
</dbReference>
<feature type="domain" description="Transketolase N-terminal" evidence="5">
    <location>
        <begin position="56"/>
        <end position="293"/>
    </location>
</feature>
<evidence type="ECO:0000256" key="4">
    <source>
        <dbReference type="SAM" id="MobiDB-lite"/>
    </source>
</evidence>
<sequence>MLASPEQTPPQHGERLGQRDDERRAGLPDEERRALEALALRVREHVIRMSTRGGCFIGASLSCADLLVHLYSRVLRVRPEAMDDPGRDYLLLSKGHDVPALYGTLAELGYFPKERLRNHLRPDDYLYWHPNRAVPGIEFHSGSLGHLLSVGVGIALDVKLRGGSNRIFVVLGDGELDEGSVWEAFLVAGAKKLDNLVAIVDRNQFQANVRTEELIPLEPLEPKFRAFGAEVVRVDGHDHDALAPAFARIPRASGRPTVIVCDTVRGKGLPSIEERADRWFCNFTENEVEQLLAELHHGERARIESEGLVVR</sequence>